<dbReference type="Proteomes" id="UP000242642">
    <property type="component" value="Unassembled WGS sequence"/>
</dbReference>
<accession>A0A1I0EIP2</accession>
<proteinExistence type="predicted"/>
<dbReference type="EMBL" id="FOHV01000027">
    <property type="protein sequence ID" value="SET45011.1"/>
    <property type="molecule type" value="Genomic_DNA"/>
</dbReference>
<dbReference type="STRING" id="1123402.SAMN02583745_02399"/>
<organism evidence="1 2">
    <name type="scientific">Thorsellia anophelis DSM 18579</name>
    <dbReference type="NCBI Taxonomy" id="1123402"/>
    <lineage>
        <taxon>Bacteria</taxon>
        <taxon>Pseudomonadati</taxon>
        <taxon>Pseudomonadota</taxon>
        <taxon>Gammaproteobacteria</taxon>
        <taxon>Enterobacterales</taxon>
        <taxon>Thorselliaceae</taxon>
        <taxon>Thorsellia</taxon>
    </lineage>
</organism>
<evidence type="ECO:0000313" key="1">
    <source>
        <dbReference type="EMBL" id="SET45011.1"/>
    </source>
</evidence>
<evidence type="ECO:0000313" key="2">
    <source>
        <dbReference type="Proteomes" id="UP000242642"/>
    </source>
</evidence>
<dbReference type="InterPro" id="IPR009971">
    <property type="entry name" value="DUF1496"/>
</dbReference>
<evidence type="ECO:0008006" key="3">
    <source>
        <dbReference type="Google" id="ProtNLM"/>
    </source>
</evidence>
<reference evidence="2" key="1">
    <citation type="submission" date="2016-10" db="EMBL/GenBank/DDBJ databases">
        <authorList>
            <person name="Varghese N."/>
            <person name="Submissions S."/>
        </authorList>
    </citation>
    <scope>NUCLEOTIDE SEQUENCE [LARGE SCALE GENOMIC DNA]</scope>
    <source>
        <strain evidence="2">DSM 18579</strain>
    </source>
</reference>
<dbReference type="RefSeq" id="WP_245711066.1">
    <property type="nucleotide sequence ID" value="NZ_FOHV01000027.1"/>
</dbReference>
<gene>
    <name evidence="1" type="ORF">SAMN02583745_02399</name>
</gene>
<sequence>MSKGNFKKYIIHNKMSYILSKTALVCLFYLGGFGLVNANVSVPTTLPATLPNHQGHITLQPNINLPLITDTQNRQDVANQCSNNCCIYNNVFYSEGSVIVIGDAILLQCSRDPNVSGANSLRWMRLDN</sequence>
<dbReference type="Pfam" id="PF07383">
    <property type="entry name" value="DUF1496"/>
    <property type="match status" value="1"/>
</dbReference>
<dbReference type="AlphaFoldDB" id="A0A1I0EIP2"/>
<name>A0A1I0EIP2_9GAMM</name>
<keyword evidence="2" id="KW-1185">Reference proteome</keyword>
<protein>
    <recommendedName>
        <fullName evidence="3">DUF1496 domain-containing protein</fullName>
    </recommendedName>
</protein>